<gene>
    <name evidence="2" type="ORF">METZ01_LOCUS232667</name>
</gene>
<organism evidence="2">
    <name type="scientific">marine metagenome</name>
    <dbReference type="NCBI Taxonomy" id="408172"/>
    <lineage>
        <taxon>unclassified sequences</taxon>
        <taxon>metagenomes</taxon>
        <taxon>ecological metagenomes</taxon>
    </lineage>
</organism>
<accession>A0A382GZ38</accession>
<evidence type="ECO:0000313" key="2">
    <source>
        <dbReference type="EMBL" id="SVB79813.1"/>
    </source>
</evidence>
<name>A0A382GZ38_9ZZZZ</name>
<feature type="compositionally biased region" description="Polar residues" evidence="1">
    <location>
        <begin position="1"/>
        <end position="10"/>
    </location>
</feature>
<sequence length="46" mass="5263">VKSEQQNSRYEAQHGYHSLSKHLTGLSPREGTYRHPEENSDTAKAH</sequence>
<feature type="non-terminal residue" evidence="2">
    <location>
        <position position="1"/>
    </location>
</feature>
<proteinExistence type="predicted"/>
<protein>
    <submittedName>
        <fullName evidence="2">Uncharacterized protein</fullName>
    </submittedName>
</protein>
<feature type="compositionally biased region" description="Basic and acidic residues" evidence="1">
    <location>
        <begin position="31"/>
        <end position="46"/>
    </location>
</feature>
<evidence type="ECO:0000256" key="1">
    <source>
        <dbReference type="SAM" id="MobiDB-lite"/>
    </source>
</evidence>
<dbReference type="EMBL" id="UINC01058023">
    <property type="protein sequence ID" value="SVB79813.1"/>
    <property type="molecule type" value="Genomic_DNA"/>
</dbReference>
<reference evidence="2" key="1">
    <citation type="submission" date="2018-05" db="EMBL/GenBank/DDBJ databases">
        <authorList>
            <person name="Lanie J.A."/>
            <person name="Ng W.-L."/>
            <person name="Kazmierczak K.M."/>
            <person name="Andrzejewski T.M."/>
            <person name="Davidsen T.M."/>
            <person name="Wayne K.J."/>
            <person name="Tettelin H."/>
            <person name="Glass J.I."/>
            <person name="Rusch D."/>
            <person name="Podicherti R."/>
            <person name="Tsui H.-C.T."/>
            <person name="Winkler M.E."/>
        </authorList>
    </citation>
    <scope>NUCLEOTIDE SEQUENCE</scope>
</reference>
<dbReference type="AlphaFoldDB" id="A0A382GZ38"/>
<feature type="region of interest" description="Disordered" evidence="1">
    <location>
        <begin position="1"/>
        <end position="46"/>
    </location>
</feature>